<dbReference type="Pfam" id="PF06962">
    <property type="entry name" value="rRNA_methylase"/>
    <property type="match status" value="1"/>
</dbReference>
<dbReference type="GO" id="GO:0008168">
    <property type="term" value="F:methyltransferase activity"/>
    <property type="evidence" value="ECO:0007669"/>
    <property type="project" value="UniProtKB-KW"/>
</dbReference>
<dbReference type="PANTHER" id="PTHR35276:SF1">
    <property type="entry name" value="TRNA (MNM(5)S(2)U34)-METHYLTRANSFERASE, CHLOROPLASTIC"/>
    <property type="match status" value="1"/>
</dbReference>
<dbReference type="Gene3D" id="3.40.50.150">
    <property type="entry name" value="Vaccinia Virus protein VP39"/>
    <property type="match status" value="1"/>
</dbReference>
<dbReference type="OrthoDB" id="9792989at2"/>
<name>A0A2S7MW36_9BACI</name>
<proteinExistence type="predicted"/>
<gene>
    <name evidence="1" type="primary">mraW</name>
    <name evidence="1" type="ORF">CYL18_16600</name>
</gene>
<dbReference type="InterPro" id="IPR029063">
    <property type="entry name" value="SAM-dependent_MTases_sf"/>
</dbReference>
<keyword evidence="2" id="KW-1185">Reference proteome</keyword>
<organism evidence="1 2">
    <name type="scientific">Pradoshia eiseniae</name>
    <dbReference type="NCBI Taxonomy" id="2064768"/>
    <lineage>
        <taxon>Bacteria</taxon>
        <taxon>Bacillati</taxon>
        <taxon>Bacillota</taxon>
        <taxon>Bacilli</taxon>
        <taxon>Bacillales</taxon>
        <taxon>Bacillaceae</taxon>
        <taxon>Pradoshia</taxon>
    </lineage>
</organism>
<sequence length="188" mass="20863">MKLDRILPYARLLLEKALSPGDVAIDGTMGNGHDTLFLAKLVGEQGHVYSFDIQESALEQTKARLEENKLANHVTLIHAGHEHVKSRIPEKTEIAGAIFNLGYLPGGNKEIITTAPTTISSVEQILKMMKPEGIIVLVIYHGHPGGDIERDEILQFARALPQDTAHVLEYKFLNQKNNPPFIVAIEKR</sequence>
<protein>
    <submittedName>
        <fullName evidence="1">16S rRNA (Cytosine(1402)-N(4))-methyltransferase</fullName>
    </submittedName>
</protein>
<keyword evidence="1" id="KW-0808">Transferase</keyword>
<dbReference type="AlphaFoldDB" id="A0A2S7MW36"/>
<dbReference type="EMBL" id="PKOZ01000016">
    <property type="protein sequence ID" value="PQD93993.1"/>
    <property type="molecule type" value="Genomic_DNA"/>
</dbReference>
<dbReference type="SUPFAM" id="SSF53335">
    <property type="entry name" value="S-adenosyl-L-methionine-dependent methyltransferases"/>
    <property type="match status" value="1"/>
</dbReference>
<dbReference type="PANTHER" id="PTHR35276">
    <property type="entry name" value="S-ADENOSYL-L-METHIONINE-DEPENDENT METHYLTRANSFERASES SUPERFAMILY PROTEIN"/>
    <property type="match status" value="1"/>
</dbReference>
<comment type="caution">
    <text evidence="1">The sequence shown here is derived from an EMBL/GenBank/DDBJ whole genome shotgun (WGS) entry which is preliminary data.</text>
</comment>
<dbReference type="GO" id="GO:0032259">
    <property type="term" value="P:methylation"/>
    <property type="evidence" value="ECO:0007669"/>
    <property type="project" value="UniProtKB-KW"/>
</dbReference>
<dbReference type="Proteomes" id="UP000239663">
    <property type="component" value="Unassembled WGS sequence"/>
</dbReference>
<evidence type="ECO:0000313" key="2">
    <source>
        <dbReference type="Proteomes" id="UP000239663"/>
    </source>
</evidence>
<reference evidence="1 2" key="1">
    <citation type="submission" date="2017-12" db="EMBL/GenBank/DDBJ databases">
        <title>Taxonomic description and draft genome of Pradoshia cofamensis Gen. nov., sp. nov., a thermotolerant bacillale isolated from anterior gut of earthworm Eisenia fetida.</title>
        <authorList>
            <person name="Saha T."/>
            <person name="Chakraborty R."/>
        </authorList>
    </citation>
    <scope>NUCLEOTIDE SEQUENCE [LARGE SCALE GENOMIC DNA]</scope>
    <source>
        <strain evidence="1 2">EAG3</strain>
    </source>
</reference>
<dbReference type="CDD" id="cd02440">
    <property type="entry name" value="AdoMet_MTases"/>
    <property type="match status" value="1"/>
</dbReference>
<dbReference type="InterPro" id="IPR010719">
    <property type="entry name" value="MnmM_MeTrfase"/>
</dbReference>
<evidence type="ECO:0000313" key="1">
    <source>
        <dbReference type="EMBL" id="PQD93993.1"/>
    </source>
</evidence>
<dbReference type="RefSeq" id="WP_104850634.1">
    <property type="nucleotide sequence ID" value="NZ_PKOZ01000016.1"/>
</dbReference>
<accession>A0A2S7MW36</accession>
<keyword evidence="1" id="KW-0489">Methyltransferase</keyword>